<dbReference type="SUPFAM" id="SSF55785">
    <property type="entry name" value="PYP-like sensor domain (PAS domain)"/>
    <property type="match status" value="5"/>
</dbReference>
<dbReference type="AlphaFoldDB" id="A0A0F9D385"/>
<feature type="domain" description="PAC" evidence="2">
    <location>
        <begin position="460"/>
        <end position="511"/>
    </location>
</feature>
<feature type="domain" description="PAS" evidence="1">
    <location>
        <begin position="168"/>
        <end position="205"/>
    </location>
</feature>
<dbReference type="PROSITE" id="PS50112">
    <property type="entry name" value="PAS"/>
    <property type="match status" value="2"/>
</dbReference>
<dbReference type="CDD" id="cd00130">
    <property type="entry name" value="PAS"/>
    <property type="match status" value="4"/>
</dbReference>
<evidence type="ECO:0000259" key="2">
    <source>
        <dbReference type="PROSITE" id="PS50113"/>
    </source>
</evidence>
<dbReference type="NCBIfam" id="TIGR00229">
    <property type="entry name" value="sensory_box"/>
    <property type="match status" value="4"/>
</dbReference>
<protein>
    <recommendedName>
        <fullName evidence="4">PAS domain S-box protein</fullName>
    </recommendedName>
</protein>
<dbReference type="InterPro" id="IPR035965">
    <property type="entry name" value="PAS-like_dom_sf"/>
</dbReference>
<dbReference type="InterPro" id="IPR013655">
    <property type="entry name" value="PAS_fold_3"/>
</dbReference>
<dbReference type="InterPro" id="IPR001610">
    <property type="entry name" value="PAC"/>
</dbReference>
<feature type="domain" description="PAC" evidence="2">
    <location>
        <begin position="82"/>
        <end position="135"/>
    </location>
</feature>
<dbReference type="PROSITE" id="PS50113">
    <property type="entry name" value="PAC"/>
    <property type="match status" value="3"/>
</dbReference>
<dbReference type="Pfam" id="PF13426">
    <property type="entry name" value="PAS_9"/>
    <property type="match status" value="1"/>
</dbReference>
<gene>
    <name evidence="3" type="ORF">LCGC14_2247760</name>
</gene>
<reference evidence="3" key="1">
    <citation type="journal article" date="2015" name="Nature">
        <title>Complex archaea that bridge the gap between prokaryotes and eukaryotes.</title>
        <authorList>
            <person name="Spang A."/>
            <person name="Saw J.H."/>
            <person name="Jorgensen S.L."/>
            <person name="Zaremba-Niedzwiedzka K."/>
            <person name="Martijn J."/>
            <person name="Lind A.E."/>
            <person name="van Eijk R."/>
            <person name="Schleper C."/>
            <person name="Guy L."/>
            <person name="Ettema T.J."/>
        </authorList>
    </citation>
    <scope>NUCLEOTIDE SEQUENCE</scope>
</reference>
<dbReference type="InterPro" id="IPR013767">
    <property type="entry name" value="PAS_fold"/>
</dbReference>
<evidence type="ECO:0000259" key="1">
    <source>
        <dbReference type="PROSITE" id="PS50112"/>
    </source>
</evidence>
<dbReference type="SMART" id="SM00086">
    <property type="entry name" value="PAC"/>
    <property type="match status" value="4"/>
</dbReference>
<proteinExistence type="predicted"/>
<feature type="non-terminal residue" evidence="3">
    <location>
        <position position="547"/>
    </location>
</feature>
<dbReference type="Pfam" id="PF00989">
    <property type="entry name" value="PAS"/>
    <property type="match status" value="1"/>
</dbReference>
<sequence length="547" mass="63364">MASINENNINPEKYLLDTLNNLDIGFVKVSNDGIILNHNLIFNQIFGYNPEKKLIGTKILDNWLNSEEENRFIEDLYKKGIVKKYIALGKKVDGEKIFLELNFRLNKNFNGETISFEGTLIDVTKRIKNERKLKESEEKYRLITENANDLIAVLDDKLRYKYVNEGYKLLGYSKEEIYNSKATDFIHPDEVDRAIKAVRKGLTSGTGLEEMRVKHKNGKFYWFEVKGKTFRDLNGETNILLISRDITERKKIEQKLKESAENFRNIAEHSLMAICILQDDVIKYANQRMADINGYSLEEIMNWSPGEFLKLIVPESLDLASEQAKIKQSGLPGAIPHYHFQIIKKSGEKIWIENFSRIINFNGKPADLMIFFDIIGKIKAEQKLKESEEKYRLIVNNQTDLVCKVDSEGVILFASPSYCKTFGKSEEELLGKKFMPLVHEDDIEFTLKEMEKLYSPPYTATMEQRALTKDGWRWLSWVDTAILDSNNNVKEIIGVGRDITERKNSEQKLKESELRLRKYMDSATDGFILFDSKLNYIDANKVTQQLV</sequence>
<dbReference type="PANTHER" id="PTHR44757">
    <property type="entry name" value="DIGUANYLATE CYCLASE DGCP"/>
    <property type="match status" value="1"/>
</dbReference>
<evidence type="ECO:0008006" key="4">
    <source>
        <dbReference type="Google" id="ProtNLM"/>
    </source>
</evidence>
<dbReference type="Pfam" id="PF08448">
    <property type="entry name" value="PAS_4"/>
    <property type="match status" value="1"/>
</dbReference>
<dbReference type="InterPro" id="IPR052155">
    <property type="entry name" value="Biofilm_reg_signaling"/>
</dbReference>
<dbReference type="SMART" id="SM00091">
    <property type="entry name" value="PAS"/>
    <property type="match status" value="4"/>
</dbReference>
<dbReference type="InterPro" id="IPR013656">
    <property type="entry name" value="PAS_4"/>
</dbReference>
<feature type="domain" description="PAC" evidence="2">
    <location>
        <begin position="207"/>
        <end position="258"/>
    </location>
</feature>
<dbReference type="PANTHER" id="PTHR44757:SF2">
    <property type="entry name" value="BIOFILM ARCHITECTURE MAINTENANCE PROTEIN MBAA"/>
    <property type="match status" value="1"/>
</dbReference>
<dbReference type="GO" id="GO:0006355">
    <property type="term" value="P:regulation of DNA-templated transcription"/>
    <property type="evidence" value="ECO:0007669"/>
    <property type="project" value="InterPro"/>
</dbReference>
<dbReference type="InterPro" id="IPR000700">
    <property type="entry name" value="PAS-assoc_C"/>
</dbReference>
<dbReference type="Gene3D" id="3.30.450.20">
    <property type="entry name" value="PAS domain"/>
    <property type="match status" value="5"/>
</dbReference>
<comment type="caution">
    <text evidence="3">The sequence shown here is derived from an EMBL/GenBank/DDBJ whole genome shotgun (WGS) entry which is preliminary data.</text>
</comment>
<name>A0A0F9D385_9ZZZZ</name>
<dbReference type="Pfam" id="PF08447">
    <property type="entry name" value="PAS_3"/>
    <property type="match status" value="1"/>
</dbReference>
<feature type="domain" description="PAS" evidence="1">
    <location>
        <begin position="387"/>
        <end position="457"/>
    </location>
</feature>
<dbReference type="InterPro" id="IPR000014">
    <property type="entry name" value="PAS"/>
</dbReference>
<organism evidence="3">
    <name type="scientific">marine sediment metagenome</name>
    <dbReference type="NCBI Taxonomy" id="412755"/>
    <lineage>
        <taxon>unclassified sequences</taxon>
        <taxon>metagenomes</taxon>
        <taxon>ecological metagenomes</taxon>
    </lineage>
</organism>
<accession>A0A0F9D385</accession>
<dbReference type="EMBL" id="LAZR01030574">
    <property type="protein sequence ID" value="KKL56203.1"/>
    <property type="molecule type" value="Genomic_DNA"/>
</dbReference>
<evidence type="ECO:0000313" key="3">
    <source>
        <dbReference type="EMBL" id="KKL56203.1"/>
    </source>
</evidence>